<feature type="signal peptide" evidence="1">
    <location>
        <begin position="1"/>
        <end position="26"/>
    </location>
</feature>
<keyword evidence="1" id="KW-0732">Signal</keyword>
<organism evidence="2 3">
    <name type="scientific">Gulosibacter bifidus</name>
    <dbReference type="NCBI Taxonomy" id="272239"/>
    <lineage>
        <taxon>Bacteria</taxon>
        <taxon>Bacillati</taxon>
        <taxon>Actinomycetota</taxon>
        <taxon>Actinomycetes</taxon>
        <taxon>Micrococcales</taxon>
        <taxon>Microbacteriaceae</taxon>
        <taxon>Gulosibacter</taxon>
    </lineage>
</organism>
<feature type="chain" id="PRO_5046401479" evidence="1">
    <location>
        <begin position="27"/>
        <end position="141"/>
    </location>
</feature>
<gene>
    <name evidence="2" type="ORF">ACFSUQ_02755</name>
</gene>
<evidence type="ECO:0000256" key="1">
    <source>
        <dbReference type="SAM" id="SignalP"/>
    </source>
</evidence>
<dbReference type="RefSeq" id="WP_066057649.1">
    <property type="nucleotide sequence ID" value="NZ_JBHUNF010000001.1"/>
</dbReference>
<evidence type="ECO:0000313" key="3">
    <source>
        <dbReference type="Proteomes" id="UP001597453"/>
    </source>
</evidence>
<sequence>MNRRTLLGAALLVPLIASGCAPTAPARPEYELVISATSWGYGEDGLHTTDRKYAFDVSPNSSFSIPGFIEDQLTFTVTEIRDGEVKFTTSEPLAPGGDASGHDYRNTRTHWRATLSTPASFATPSLDAGVNYEVHLERTGG</sequence>
<keyword evidence="3" id="KW-1185">Reference proteome</keyword>
<comment type="caution">
    <text evidence="2">The sequence shown here is derived from an EMBL/GenBank/DDBJ whole genome shotgun (WGS) entry which is preliminary data.</text>
</comment>
<proteinExistence type="predicted"/>
<dbReference type="EMBL" id="JBHUNF010000001">
    <property type="protein sequence ID" value="MFD2674221.1"/>
    <property type="molecule type" value="Genomic_DNA"/>
</dbReference>
<reference evidence="3" key="1">
    <citation type="journal article" date="2019" name="Int. J. Syst. Evol. Microbiol.">
        <title>The Global Catalogue of Microorganisms (GCM) 10K type strain sequencing project: providing services to taxonomists for standard genome sequencing and annotation.</title>
        <authorList>
            <consortium name="The Broad Institute Genomics Platform"/>
            <consortium name="The Broad Institute Genome Sequencing Center for Infectious Disease"/>
            <person name="Wu L."/>
            <person name="Ma J."/>
        </authorList>
    </citation>
    <scope>NUCLEOTIDE SEQUENCE [LARGE SCALE GENOMIC DNA]</scope>
    <source>
        <strain evidence="3">TISTR 1511</strain>
    </source>
</reference>
<dbReference type="PROSITE" id="PS51257">
    <property type="entry name" value="PROKAR_LIPOPROTEIN"/>
    <property type="match status" value="1"/>
</dbReference>
<evidence type="ECO:0000313" key="2">
    <source>
        <dbReference type="EMBL" id="MFD2674221.1"/>
    </source>
</evidence>
<accession>A0ABW5RGJ5</accession>
<name>A0ABW5RGJ5_9MICO</name>
<protein>
    <submittedName>
        <fullName evidence="2">Uncharacterized protein</fullName>
    </submittedName>
</protein>
<dbReference type="Proteomes" id="UP001597453">
    <property type="component" value="Unassembled WGS sequence"/>
</dbReference>